<sequence length="693" mass="72880">MPGTKKSGKTKQAPLSSHPIFPVVVALWFAALLGFGSLVIPGAVFEKLTVVTGIASVVEAAQPPLGTTARLMIAGFSAVIGAVAGLLIARKVARAQKSDAAAIMRRNDSAAPAGNYEFDEHIPQTKKPISAHEELGHDGLDAPLSREAPAALDAQEAGQSNAMAYRGKRRSLAVTDDSGPSDFLESAPLPGGAAGFDSPLYQPGYDEPEKPAPEPLELAELALEENPITAEFTRSSDASRPFDAPTASSSTGVDFHAVMDDDFSSPANEMEQEFQVNNEQTRPAFGAIESIEADVERIRAEARDSDTTYNPFAQFSDEPESPARPFAPPQSEAPSTPAPQGFASAPAQAPAQAANPFARDLRELSMAELVERFAAALQSNAASERTAAHAPVQTPVQAPVQAKVTEEPVVENPVNIPAETAAPLVFRRSNPVPAGEAETIPAHAPAPTETVPQFDSRQAVSAQSAPEAQPAAIPFALRPFDHEEFGAEDSDDEVDEVHGLSLRLSSNSRSFNQTAGFSTEPKASDNASGPLTASSQGISPQPRFAAPQAADAPAPVSEVPVAHAAQHTAPDNHEETAEESAYSSLLSMKSQFSANQEFVRIDDEDVGASSSEPVVVFPGQDQRQASPAPDGPTRNPIMNGREVEAANAPRPFDAPVSDAPAVNTNRPTAHNAGQTERALREALEKLQRMSGTA</sequence>
<feature type="region of interest" description="Disordered" evidence="1">
    <location>
        <begin position="173"/>
        <end position="212"/>
    </location>
</feature>
<feature type="compositionally biased region" description="Low complexity" evidence="1">
    <location>
        <begin position="338"/>
        <end position="356"/>
    </location>
</feature>
<feature type="compositionally biased region" description="Polar residues" evidence="1">
    <location>
        <begin position="662"/>
        <end position="674"/>
    </location>
</feature>
<proteinExistence type="predicted"/>
<feature type="transmembrane region" description="Helical" evidence="2">
    <location>
        <begin position="20"/>
        <end position="40"/>
    </location>
</feature>
<evidence type="ECO:0000313" key="4">
    <source>
        <dbReference type="Proteomes" id="UP000468943"/>
    </source>
</evidence>
<feature type="transmembrane region" description="Helical" evidence="2">
    <location>
        <begin position="71"/>
        <end position="89"/>
    </location>
</feature>
<comment type="caution">
    <text evidence="3">The sequence shown here is derived from an EMBL/GenBank/DDBJ whole genome shotgun (WGS) entry which is preliminary data.</text>
</comment>
<keyword evidence="2" id="KW-0472">Membrane</keyword>
<feature type="compositionally biased region" description="Basic and acidic residues" evidence="1">
    <location>
        <begin position="294"/>
        <end position="306"/>
    </location>
</feature>
<feature type="compositionally biased region" description="Low complexity" evidence="1">
    <location>
        <begin position="458"/>
        <end position="472"/>
    </location>
</feature>
<accession>A0A6I4SL88</accession>
<protein>
    <submittedName>
        <fullName evidence="3">Uncharacterized protein</fullName>
    </submittedName>
</protein>
<feature type="region of interest" description="Disordered" evidence="1">
    <location>
        <begin position="603"/>
        <end position="676"/>
    </location>
</feature>
<feature type="compositionally biased region" description="Polar residues" evidence="1">
    <location>
        <begin position="525"/>
        <end position="539"/>
    </location>
</feature>
<feature type="compositionally biased region" description="Acidic residues" evidence="1">
    <location>
        <begin position="486"/>
        <end position="495"/>
    </location>
</feature>
<dbReference type="Proteomes" id="UP000468943">
    <property type="component" value="Unassembled WGS sequence"/>
</dbReference>
<keyword evidence="2" id="KW-1133">Transmembrane helix</keyword>
<feature type="compositionally biased region" description="Low complexity" evidence="1">
    <location>
        <begin position="500"/>
        <end position="510"/>
    </location>
</feature>
<dbReference type="EMBL" id="WTYS01000001">
    <property type="protein sequence ID" value="MXO55900.1"/>
    <property type="molecule type" value="Genomic_DNA"/>
</dbReference>
<dbReference type="AlphaFoldDB" id="A0A6I4SL88"/>
<keyword evidence="4" id="KW-1185">Reference proteome</keyword>
<feature type="region of interest" description="Disordered" evidence="1">
    <location>
        <begin position="231"/>
        <end position="356"/>
    </location>
</feature>
<keyword evidence="2" id="KW-0812">Transmembrane</keyword>
<evidence type="ECO:0000256" key="1">
    <source>
        <dbReference type="SAM" id="MobiDB-lite"/>
    </source>
</evidence>
<dbReference type="RefSeq" id="WP_160597176.1">
    <property type="nucleotide sequence ID" value="NZ_WTYS01000001.1"/>
</dbReference>
<name>A0A6I4SL88_9SPHN</name>
<feature type="region of interest" description="Disordered" evidence="1">
    <location>
        <begin position="433"/>
        <end position="584"/>
    </location>
</feature>
<dbReference type="OrthoDB" id="7505157at2"/>
<evidence type="ECO:0000313" key="3">
    <source>
        <dbReference type="EMBL" id="MXO55900.1"/>
    </source>
</evidence>
<organism evidence="3 4">
    <name type="scientific">Pontixanthobacter gangjinensis</name>
    <dbReference type="NCBI Taxonomy" id="1028742"/>
    <lineage>
        <taxon>Bacteria</taxon>
        <taxon>Pseudomonadati</taxon>
        <taxon>Pseudomonadota</taxon>
        <taxon>Alphaproteobacteria</taxon>
        <taxon>Sphingomonadales</taxon>
        <taxon>Erythrobacteraceae</taxon>
        <taxon>Pontixanthobacter</taxon>
    </lineage>
</organism>
<feature type="compositionally biased region" description="Low complexity" evidence="1">
    <location>
        <begin position="540"/>
        <end position="555"/>
    </location>
</feature>
<evidence type="ECO:0000256" key="2">
    <source>
        <dbReference type="SAM" id="Phobius"/>
    </source>
</evidence>
<gene>
    <name evidence="3" type="ORF">GRI36_03290</name>
</gene>
<reference evidence="3 4" key="1">
    <citation type="submission" date="2019-12" db="EMBL/GenBank/DDBJ databases">
        <title>Genomic-based taxomic classification of the family Erythrobacteraceae.</title>
        <authorList>
            <person name="Xu L."/>
        </authorList>
    </citation>
    <scope>NUCLEOTIDE SEQUENCE [LARGE SCALE GENOMIC DNA]</scope>
    <source>
        <strain evidence="3 4">JCM 17802</strain>
    </source>
</reference>